<dbReference type="EMBL" id="JBHLVF010000012">
    <property type="protein sequence ID" value="MFC0391773.1"/>
    <property type="molecule type" value="Genomic_DNA"/>
</dbReference>
<reference evidence="1 2" key="1">
    <citation type="submission" date="2024-09" db="EMBL/GenBank/DDBJ databases">
        <authorList>
            <person name="Sun Q."/>
            <person name="Mori K."/>
        </authorList>
    </citation>
    <scope>NUCLEOTIDE SEQUENCE [LARGE SCALE GENOMIC DNA]</scope>
    <source>
        <strain evidence="1 2">CCM 4839</strain>
    </source>
</reference>
<protein>
    <submittedName>
        <fullName evidence="1">DUF6786 family protein</fullName>
    </submittedName>
</protein>
<evidence type="ECO:0000313" key="2">
    <source>
        <dbReference type="Proteomes" id="UP001589818"/>
    </source>
</evidence>
<dbReference type="Proteomes" id="UP001589818">
    <property type="component" value="Unassembled WGS sequence"/>
</dbReference>
<accession>A0ABV6J7C3</accession>
<dbReference type="Pfam" id="PF20583">
    <property type="entry name" value="DUF6786"/>
    <property type="match status" value="1"/>
</dbReference>
<dbReference type="RefSeq" id="WP_204821198.1">
    <property type="nucleotide sequence ID" value="NZ_JANHOF010000011.1"/>
</dbReference>
<keyword evidence="2" id="KW-1185">Reference proteome</keyword>
<organism evidence="1 2">
    <name type="scientific">Paenibacillus mendelii</name>
    <dbReference type="NCBI Taxonomy" id="206163"/>
    <lineage>
        <taxon>Bacteria</taxon>
        <taxon>Bacillati</taxon>
        <taxon>Bacillota</taxon>
        <taxon>Bacilli</taxon>
        <taxon>Bacillales</taxon>
        <taxon>Paenibacillaceae</taxon>
        <taxon>Paenibacillus</taxon>
    </lineage>
</organism>
<sequence length="353" mass="39394">MGRNELCSIFDRLGWKYIELYNEDGGSILILERGCRVIGVYPDSNAENAVWVRPELAELANSAAVTGMKESWNIGGDRTFISPEVEYFYNPSTAAYLIPAALDPGSYETGNRVHGSLTANQTVNLQAYRSDCEIGFDMSKRIRLVPDPLKLNEAEYGLEYSFVGYEVEAEIVRHDHLFLGDETKQLPPLSLWNLIQVPAAGEAILPTNGPAKTVSFLAGYTPCGLQEEPDHIRFQIDARVKSKISIRAGETTGKIGYIRTTADGRSLLLIRSFRVDPTKLYGDVPLDRQDDFGHCVQCYNDDGAFGYFGEIEYHTPLMESTDRVLTDVSQVWCYVGDREQIGKVADVLLQARI</sequence>
<evidence type="ECO:0000313" key="1">
    <source>
        <dbReference type="EMBL" id="MFC0391773.1"/>
    </source>
</evidence>
<dbReference type="InterPro" id="IPR046713">
    <property type="entry name" value="DUF6786"/>
</dbReference>
<gene>
    <name evidence="1" type="ORF">ACFFJ8_10395</name>
</gene>
<name>A0ABV6J7C3_9BACL</name>
<comment type="caution">
    <text evidence="1">The sequence shown here is derived from an EMBL/GenBank/DDBJ whole genome shotgun (WGS) entry which is preliminary data.</text>
</comment>
<proteinExistence type="predicted"/>